<organism evidence="1 2">
    <name type="scientific">Neotamlana sargassicola</name>
    <dbReference type="NCBI Taxonomy" id="2883125"/>
    <lineage>
        <taxon>Bacteria</taxon>
        <taxon>Pseudomonadati</taxon>
        <taxon>Bacteroidota</taxon>
        <taxon>Flavobacteriia</taxon>
        <taxon>Flavobacteriales</taxon>
        <taxon>Flavobacteriaceae</taxon>
        <taxon>Neotamlana</taxon>
    </lineage>
</organism>
<proteinExistence type="predicted"/>
<evidence type="ECO:0008006" key="3">
    <source>
        <dbReference type="Google" id="ProtNLM"/>
    </source>
</evidence>
<name>A0A9X1I4Y9_9FLAO</name>
<dbReference type="AlphaFoldDB" id="A0A9X1I4Y9"/>
<comment type="caution">
    <text evidence="1">The sequence shown here is derived from an EMBL/GenBank/DDBJ whole genome shotgun (WGS) entry which is preliminary data.</text>
</comment>
<dbReference type="RefSeq" id="WP_226695366.1">
    <property type="nucleotide sequence ID" value="NZ_JAJAPX010000002.1"/>
</dbReference>
<dbReference type="Proteomes" id="UP001139286">
    <property type="component" value="Unassembled WGS sequence"/>
</dbReference>
<dbReference type="EMBL" id="JAJAPX010000002">
    <property type="protein sequence ID" value="MCB4807941.1"/>
    <property type="molecule type" value="Genomic_DNA"/>
</dbReference>
<gene>
    <name evidence="1" type="ORF">LG651_06725</name>
</gene>
<dbReference type="PROSITE" id="PS51257">
    <property type="entry name" value="PROKAR_LIPOPROTEIN"/>
    <property type="match status" value="1"/>
</dbReference>
<reference evidence="1" key="1">
    <citation type="submission" date="2021-10" db="EMBL/GenBank/DDBJ databases">
        <title>Tamlana sargassums sp. nov., and Tamlana laminarinivorans sp. nov., two new bacteria isolated from the brown alga.</title>
        <authorList>
            <person name="Li J."/>
        </authorList>
    </citation>
    <scope>NUCLEOTIDE SEQUENCE</scope>
    <source>
        <strain evidence="1">62-3</strain>
    </source>
</reference>
<protein>
    <recommendedName>
        <fullName evidence="3">Thioredoxin domain-containing protein</fullName>
    </recommendedName>
</protein>
<sequence>MKNIYFFLNIVFIILFFSSCLNSESNSKYFIQGLRLDSDAVLKSDEDSLVKLKDLKKPILIFQYSELNCGVCVDSVIVTLKNIDKEIPYIYIADYKRKTDLYLFKRVNKIKKDVYRTNYKTDVDTLNVPYVYILDDKSLVQKSLFIPRKENILDFKEYLDKVSKHYW</sequence>
<evidence type="ECO:0000313" key="2">
    <source>
        <dbReference type="Proteomes" id="UP001139286"/>
    </source>
</evidence>
<evidence type="ECO:0000313" key="1">
    <source>
        <dbReference type="EMBL" id="MCB4807941.1"/>
    </source>
</evidence>
<keyword evidence="2" id="KW-1185">Reference proteome</keyword>
<accession>A0A9X1I4Y9</accession>